<dbReference type="CDD" id="cd00586">
    <property type="entry name" value="4HBT"/>
    <property type="match status" value="1"/>
</dbReference>
<dbReference type="PIRSF" id="PIRSF003230">
    <property type="entry name" value="YbgC"/>
    <property type="match status" value="1"/>
</dbReference>
<reference evidence="3 4" key="1">
    <citation type="submission" date="2016-08" db="EMBL/GenBank/DDBJ databases">
        <authorList>
            <person name="Seilhamer J.J."/>
        </authorList>
    </citation>
    <scope>NUCLEOTIDE SEQUENCE [LARGE SCALE GENOMIC DNA]</scope>
    <source>
        <strain evidence="3">M3/6</strain>
    </source>
</reference>
<evidence type="ECO:0000256" key="1">
    <source>
        <dbReference type="ARBA" id="ARBA00005953"/>
    </source>
</evidence>
<dbReference type="InterPro" id="IPR029069">
    <property type="entry name" value="HotDog_dom_sf"/>
</dbReference>
<name>A0A1R3T658_9BACT</name>
<dbReference type="InterPro" id="IPR050563">
    <property type="entry name" value="4-hydroxybenzoyl-CoA_TE"/>
</dbReference>
<dbReference type="Proteomes" id="UP000187464">
    <property type="component" value="Chromosome I"/>
</dbReference>
<dbReference type="STRING" id="1642647.PSM36_2783"/>
<keyword evidence="2" id="KW-0378">Hydrolase</keyword>
<protein>
    <submittedName>
        <fullName evidence="3">4-hydroxybenzoyl-CoA thioesterase</fullName>
    </submittedName>
</protein>
<accession>A0A1R3T658</accession>
<gene>
    <name evidence="3" type="ORF">PSM36_2783</name>
</gene>
<evidence type="ECO:0000313" key="3">
    <source>
        <dbReference type="EMBL" id="SCD21579.1"/>
    </source>
</evidence>
<evidence type="ECO:0000256" key="2">
    <source>
        <dbReference type="ARBA" id="ARBA00022801"/>
    </source>
</evidence>
<dbReference type="GO" id="GO:0047617">
    <property type="term" value="F:fatty acyl-CoA hydrolase activity"/>
    <property type="evidence" value="ECO:0007669"/>
    <property type="project" value="TreeGrafter"/>
</dbReference>
<dbReference type="EMBL" id="LT605205">
    <property type="protein sequence ID" value="SCD21579.1"/>
    <property type="molecule type" value="Genomic_DNA"/>
</dbReference>
<dbReference type="PANTHER" id="PTHR31793">
    <property type="entry name" value="4-HYDROXYBENZOYL-COA THIOESTERASE FAMILY MEMBER"/>
    <property type="match status" value="1"/>
</dbReference>
<comment type="similarity">
    <text evidence="1">Belongs to the 4-hydroxybenzoyl-CoA thioesterase family.</text>
</comment>
<dbReference type="RefSeq" id="WP_076931399.1">
    <property type="nucleotide sequence ID" value="NZ_LT605205.1"/>
</dbReference>
<dbReference type="PANTHER" id="PTHR31793:SF27">
    <property type="entry name" value="NOVEL THIOESTERASE SUPERFAMILY DOMAIN AND SAPOSIN A-TYPE DOMAIN CONTAINING PROTEIN (0610012H03RIK)"/>
    <property type="match status" value="1"/>
</dbReference>
<sequence length="147" mass="17332">MKRKQKREASLTDRVEIQVRFSEVDALQIVWHGEYVRYIEDGRESFGQRYGLSYMDMRKAGFAAPIVKLDIDYKLSLSFNEQAIVETRYVDCDAAKIQFDYTIYRKSDGAVVAEASTTQVFIHLTSNLLELNNPDFYLRWKEKWNIR</sequence>
<dbReference type="Pfam" id="PF13279">
    <property type="entry name" value="4HBT_2"/>
    <property type="match status" value="1"/>
</dbReference>
<organism evidence="3 4">
    <name type="scientific">Proteiniphilum saccharofermentans</name>
    <dbReference type="NCBI Taxonomy" id="1642647"/>
    <lineage>
        <taxon>Bacteria</taxon>
        <taxon>Pseudomonadati</taxon>
        <taxon>Bacteroidota</taxon>
        <taxon>Bacteroidia</taxon>
        <taxon>Bacteroidales</taxon>
        <taxon>Dysgonomonadaceae</taxon>
        <taxon>Proteiniphilum</taxon>
    </lineage>
</organism>
<keyword evidence="4" id="KW-1185">Reference proteome</keyword>
<dbReference type="KEGG" id="psac:PSM36_2783"/>
<proteinExistence type="inferred from homology"/>
<dbReference type="InterPro" id="IPR006684">
    <property type="entry name" value="YbgC/YbaW"/>
</dbReference>
<evidence type="ECO:0000313" key="4">
    <source>
        <dbReference type="Proteomes" id="UP000187464"/>
    </source>
</evidence>
<dbReference type="Gene3D" id="3.10.129.10">
    <property type="entry name" value="Hotdog Thioesterase"/>
    <property type="match status" value="1"/>
</dbReference>
<dbReference type="AlphaFoldDB" id="A0A1R3T658"/>
<dbReference type="SUPFAM" id="SSF54637">
    <property type="entry name" value="Thioesterase/thiol ester dehydrase-isomerase"/>
    <property type="match status" value="1"/>
</dbReference>